<dbReference type="InterPro" id="IPR021812">
    <property type="entry name" value="DUF3391"/>
</dbReference>
<evidence type="ECO:0000259" key="1">
    <source>
        <dbReference type="PROSITE" id="PS51832"/>
    </source>
</evidence>
<keyword evidence="2" id="KW-0378">Hydrolase</keyword>
<dbReference type="InterPro" id="IPR003607">
    <property type="entry name" value="HD/PDEase_dom"/>
</dbReference>
<dbReference type="Pfam" id="PF11871">
    <property type="entry name" value="DUF3391"/>
    <property type="match status" value="1"/>
</dbReference>
<protein>
    <submittedName>
        <fullName evidence="2">Metal-dependent phosphohydrolase, HD subdomain</fullName>
    </submittedName>
</protein>
<organism evidence="2">
    <name type="scientific">Dechloromonas aromatica (strain RCB)</name>
    <dbReference type="NCBI Taxonomy" id="159087"/>
    <lineage>
        <taxon>Bacteria</taxon>
        <taxon>Pseudomonadati</taxon>
        <taxon>Pseudomonadota</taxon>
        <taxon>Betaproteobacteria</taxon>
        <taxon>Rhodocyclales</taxon>
        <taxon>Azonexaceae</taxon>
        <taxon>Dechloromonas</taxon>
    </lineage>
</organism>
<dbReference type="InterPro" id="IPR037522">
    <property type="entry name" value="HD_GYP_dom"/>
</dbReference>
<dbReference type="PANTHER" id="PTHR43155">
    <property type="entry name" value="CYCLIC DI-GMP PHOSPHODIESTERASE PA4108-RELATED"/>
    <property type="match status" value="1"/>
</dbReference>
<dbReference type="CDD" id="cd00077">
    <property type="entry name" value="HDc"/>
    <property type="match status" value="1"/>
</dbReference>
<sequence length="435" mass="48983">MEIVSVADLKIGMFVAEPDCPWSEFSFAFQGFVITSPEQVDVFQQKCRFVSIDRSRSLNEHYAAPKQGWDRSLKASPFQSAGADGDGRLGGVSSFIVSAQDKQQARRRRFLDFLHSQKDDEQILALSRELSYIEPRYDELSDALEQAFDAFAEGREVDILAVREGLRDIAGSLQRNSDAVMWLLRLKQRDQYSFDHAMDVSVNMIMLGTHIGWREHQLLELGLAGMMQDVGKTQLPVALLTKKTDLTAEERKLVQSHVASSLEILYSQANLPPEVILTVARHHERWDGGGYPRGLKFEQIGMAAEIAGMADSFCAMLKDKPYRSALGHQEALEELHNLRGKQFNPALMEQFVQCVGLYPIGTLVELNTGEVAVVIQQNRVKRSKPRLVLMLDAQKERVRTYRIIDLRDAVNANLRIAKALAHNAYGLAPNDYYLG</sequence>
<dbReference type="OrthoDB" id="9764808at2"/>
<dbReference type="Gene3D" id="1.10.3210.10">
    <property type="entry name" value="Hypothetical protein af1432"/>
    <property type="match status" value="1"/>
</dbReference>
<gene>
    <name evidence="2" type="ordered locus">Daro_3755</name>
</gene>
<dbReference type="GO" id="GO:0008081">
    <property type="term" value="F:phosphoric diester hydrolase activity"/>
    <property type="evidence" value="ECO:0007669"/>
    <property type="project" value="UniProtKB-ARBA"/>
</dbReference>
<name>Q479J7_DECAR</name>
<dbReference type="HOGENOM" id="CLU_000445_92_1_4"/>
<dbReference type="KEGG" id="dar:Daro_3755"/>
<dbReference type="Pfam" id="PF13487">
    <property type="entry name" value="HD_5"/>
    <property type="match status" value="1"/>
</dbReference>
<dbReference type="AlphaFoldDB" id="Q479J7"/>
<dbReference type="SUPFAM" id="SSF109604">
    <property type="entry name" value="HD-domain/PDEase-like"/>
    <property type="match status" value="1"/>
</dbReference>
<feature type="domain" description="HD-GYP" evidence="1">
    <location>
        <begin position="173"/>
        <end position="367"/>
    </location>
</feature>
<reference evidence="2" key="1">
    <citation type="submission" date="2005-08" db="EMBL/GenBank/DDBJ databases">
        <title>Complete sequence of Dechloromonas aromatica RCB.</title>
        <authorList>
            <person name="Salinero K.K."/>
            <person name="Copeland A."/>
            <person name="Lucas S."/>
            <person name="Lapidus A."/>
            <person name="Barry K."/>
            <person name="Detter J.C."/>
            <person name="Glavina T."/>
            <person name="Hammon N."/>
            <person name="Israni S."/>
            <person name="Pitluck S."/>
            <person name="Di Bartolo G."/>
            <person name="Trong S."/>
            <person name="Schmutz J."/>
            <person name="Larimer F."/>
            <person name="Land M."/>
            <person name="Ivanova N."/>
            <person name="Richardson P."/>
        </authorList>
    </citation>
    <scope>NUCLEOTIDE SEQUENCE</scope>
    <source>
        <strain evidence="2">RCB</strain>
    </source>
</reference>
<evidence type="ECO:0000313" key="2">
    <source>
        <dbReference type="EMBL" id="AAZ48484.1"/>
    </source>
</evidence>
<dbReference type="PROSITE" id="PS51832">
    <property type="entry name" value="HD_GYP"/>
    <property type="match status" value="1"/>
</dbReference>
<dbReference type="STRING" id="159087.Daro_3755"/>
<dbReference type="EMBL" id="CP000089">
    <property type="protein sequence ID" value="AAZ48484.1"/>
    <property type="molecule type" value="Genomic_DNA"/>
</dbReference>
<accession>Q479J7</accession>
<proteinExistence type="predicted"/>
<dbReference type="eggNOG" id="COG2206">
    <property type="taxonomic scope" value="Bacteria"/>
</dbReference>
<dbReference type="PANTHER" id="PTHR43155:SF2">
    <property type="entry name" value="CYCLIC DI-GMP PHOSPHODIESTERASE PA4108"/>
    <property type="match status" value="1"/>
</dbReference>